<feature type="compositionally biased region" description="Basic and acidic residues" evidence="1">
    <location>
        <begin position="37"/>
        <end position="59"/>
    </location>
</feature>
<evidence type="ECO:0000313" key="2">
    <source>
        <dbReference type="EMBL" id="GAA1962109.1"/>
    </source>
</evidence>
<keyword evidence="3" id="KW-1185">Reference proteome</keyword>
<feature type="region of interest" description="Disordered" evidence="1">
    <location>
        <begin position="36"/>
        <end position="59"/>
    </location>
</feature>
<dbReference type="EMBL" id="BAAAMK010000008">
    <property type="protein sequence ID" value="GAA1962109.1"/>
    <property type="molecule type" value="Genomic_DNA"/>
</dbReference>
<evidence type="ECO:0000256" key="1">
    <source>
        <dbReference type="SAM" id="MobiDB-lite"/>
    </source>
</evidence>
<comment type="caution">
    <text evidence="2">The sequence shown here is derived from an EMBL/GenBank/DDBJ whole genome shotgun (WGS) entry which is preliminary data.</text>
</comment>
<proteinExistence type="predicted"/>
<organism evidence="2 3">
    <name type="scientific">Agromyces allii</name>
    <dbReference type="NCBI Taxonomy" id="393607"/>
    <lineage>
        <taxon>Bacteria</taxon>
        <taxon>Bacillati</taxon>
        <taxon>Actinomycetota</taxon>
        <taxon>Actinomycetes</taxon>
        <taxon>Micrococcales</taxon>
        <taxon>Microbacteriaceae</taxon>
        <taxon>Agromyces</taxon>
    </lineage>
</organism>
<reference evidence="2 3" key="1">
    <citation type="journal article" date="2019" name="Int. J. Syst. Evol. Microbiol.">
        <title>The Global Catalogue of Microorganisms (GCM) 10K type strain sequencing project: providing services to taxonomists for standard genome sequencing and annotation.</title>
        <authorList>
            <consortium name="The Broad Institute Genomics Platform"/>
            <consortium name="The Broad Institute Genome Sequencing Center for Infectious Disease"/>
            <person name="Wu L."/>
            <person name="Ma J."/>
        </authorList>
    </citation>
    <scope>NUCLEOTIDE SEQUENCE [LARGE SCALE GENOMIC DNA]</scope>
    <source>
        <strain evidence="2 3">JCM 13584</strain>
    </source>
</reference>
<gene>
    <name evidence="2" type="ORF">GCM10009717_31140</name>
</gene>
<evidence type="ECO:0000313" key="3">
    <source>
        <dbReference type="Proteomes" id="UP001499954"/>
    </source>
</evidence>
<accession>A0ABN2R203</accession>
<name>A0ABN2R203_9MICO</name>
<protein>
    <submittedName>
        <fullName evidence="2">Uncharacterized protein</fullName>
    </submittedName>
</protein>
<dbReference type="Proteomes" id="UP001499954">
    <property type="component" value="Unassembled WGS sequence"/>
</dbReference>
<sequence length="59" mass="7240">MRRLLLEPWRRWWELPELEPPEPRLLEPLLLDPESLDAERLEPECERELPEALDRPELE</sequence>